<evidence type="ECO:0000256" key="1">
    <source>
        <dbReference type="SAM" id="MobiDB-lite"/>
    </source>
</evidence>
<evidence type="ECO:0000313" key="2">
    <source>
        <dbReference type="EMBL" id="CAB3222385.1"/>
    </source>
</evidence>
<comment type="caution">
    <text evidence="2">The sequence shown here is derived from an EMBL/GenBank/DDBJ whole genome shotgun (WGS) entry which is preliminary data.</text>
</comment>
<accession>A0A8S0YSP5</accession>
<organism evidence="2 3">
    <name type="scientific">Arctia plantaginis</name>
    <name type="common">Wood tiger moth</name>
    <name type="synonym">Phalaena plantaginis</name>
    <dbReference type="NCBI Taxonomy" id="874455"/>
    <lineage>
        <taxon>Eukaryota</taxon>
        <taxon>Metazoa</taxon>
        <taxon>Ecdysozoa</taxon>
        <taxon>Arthropoda</taxon>
        <taxon>Hexapoda</taxon>
        <taxon>Insecta</taxon>
        <taxon>Pterygota</taxon>
        <taxon>Neoptera</taxon>
        <taxon>Endopterygota</taxon>
        <taxon>Lepidoptera</taxon>
        <taxon>Glossata</taxon>
        <taxon>Ditrysia</taxon>
        <taxon>Noctuoidea</taxon>
        <taxon>Erebidae</taxon>
        <taxon>Arctiinae</taxon>
        <taxon>Arctia</taxon>
    </lineage>
</organism>
<dbReference type="EMBL" id="CADEBC010000088">
    <property type="protein sequence ID" value="CAB3222385.1"/>
    <property type="molecule type" value="Genomic_DNA"/>
</dbReference>
<reference evidence="2 3" key="1">
    <citation type="submission" date="2020-04" db="EMBL/GenBank/DDBJ databases">
        <authorList>
            <person name="Wallbank WR R."/>
            <person name="Pardo Diaz C."/>
            <person name="Kozak K."/>
            <person name="Martin S."/>
            <person name="Jiggins C."/>
            <person name="Moest M."/>
            <person name="Warren A I."/>
            <person name="Byers J.R.P. K."/>
            <person name="Montejo-Kovacevich G."/>
            <person name="Yen C E."/>
        </authorList>
    </citation>
    <scope>NUCLEOTIDE SEQUENCE [LARGE SCALE GENOMIC DNA]</scope>
</reference>
<keyword evidence="3" id="KW-1185">Reference proteome</keyword>
<feature type="region of interest" description="Disordered" evidence="1">
    <location>
        <begin position="1"/>
        <end position="22"/>
    </location>
</feature>
<dbReference type="AlphaFoldDB" id="A0A8S0YSP5"/>
<proteinExistence type="predicted"/>
<protein>
    <submittedName>
        <fullName evidence="2">Uncharacterized protein</fullName>
    </submittedName>
</protein>
<feature type="compositionally biased region" description="Basic residues" evidence="1">
    <location>
        <begin position="53"/>
        <end position="63"/>
    </location>
</feature>
<gene>
    <name evidence="2" type="ORF">APLA_LOCUS1009</name>
</gene>
<evidence type="ECO:0000313" key="3">
    <source>
        <dbReference type="Proteomes" id="UP000494106"/>
    </source>
</evidence>
<feature type="region of interest" description="Disordered" evidence="1">
    <location>
        <begin position="49"/>
        <end position="83"/>
    </location>
</feature>
<dbReference type="Proteomes" id="UP000494106">
    <property type="component" value="Unassembled WGS sequence"/>
</dbReference>
<name>A0A8S0YSP5_ARCPL</name>
<sequence>MKQLRRLSCETSADSGRSMRLPIPARDRSNVAGTTTMARGLLPCYGSTTRQQKYGRGRCKRPANIKGGGDYNPRISAEPQSLT</sequence>